<dbReference type="PANTHER" id="PTHR46401">
    <property type="entry name" value="GLYCOSYLTRANSFERASE WBBK-RELATED"/>
    <property type="match status" value="1"/>
</dbReference>
<gene>
    <name evidence="2" type="ORF">FLJC2902T_15040</name>
</gene>
<keyword evidence="1" id="KW-0808">Transferase</keyword>
<dbReference type="PROSITE" id="PS51257">
    <property type="entry name" value="PROKAR_LIPOPROTEIN"/>
    <property type="match status" value="1"/>
</dbReference>
<dbReference type="CDD" id="cd03801">
    <property type="entry name" value="GT4_PimA-like"/>
    <property type="match status" value="1"/>
</dbReference>
<comment type="caution">
    <text evidence="2">The sequence shown here is derived from an EMBL/GenBank/DDBJ whole genome shotgun (WGS) entry which is preliminary data.</text>
</comment>
<dbReference type="PATRIC" id="fig|1341181.4.peg.1480"/>
<dbReference type="RefSeq" id="WP_023579142.1">
    <property type="nucleotide sequence ID" value="NZ_AVGG01000005.1"/>
</dbReference>
<reference evidence="2 3" key="1">
    <citation type="submission" date="2013-08" db="EMBL/GenBank/DDBJ databases">
        <title>Flavobacterium limnosediminis JC2902 genome sequencing.</title>
        <authorList>
            <person name="Lee K."/>
            <person name="Yi H."/>
            <person name="Park S."/>
            <person name="Chun J."/>
        </authorList>
    </citation>
    <scope>NUCLEOTIDE SEQUENCE [LARGE SCALE GENOMIC DNA]</scope>
    <source>
        <strain evidence="2 3">JC2902</strain>
    </source>
</reference>
<sequence length="415" mass="47375">MQNKKLLIISSVWVEPTSSAAGSRMLQLIYFFQSCGFEITYASTSVSSDFAFDLTKIGVSCQLVKMNDSTFNAFVSDLQPDVVLFDRFMVEEQFGWRVSESCPDAIRLLDTEDLHCLRDARKEAYRKQIEFSETMLFSDVAKREIASIYRSDLTLMISEVEMELLQSFFKVDQGLLFYLPILVNESKADELFEKSAFEERTDFVFIGNFLHEPNWNCVQVLKSEIWPVLSKKLPKANLLIYGAYPSHKVHQLNNPKERFFIKGRAESAAEVIQSARVLLAPIRFGAGIKGKLLEAMLYGTPSVTTSIGAEAMHGDLPWNGFIEDTNEGFIERAVELYANPSIWETARQHGLEIIRKRFSEADFLSGLQAEIDYLMSNIEVHRQQNFIGALLQHHTLQSTRYMSKYIEAKNANEVK</sequence>
<dbReference type="eggNOG" id="COG0438">
    <property type="taxonomic scope" value="Bacteria"/>
</dbReference>
<dbReference type="Pfam" id="PF13692">
    <property type="entry name" value="Glyco_trans_1_4"/>
    <property type="match status" value="1"/>
</dbReference>
<dbReference type="Proteomes" id="UP000018004">
    <property type="component" value="Unassembled WGS sequence"/>
</dbReference>
<evidence type="ECO:0000256" key="1">
    <source>
        <dbReference type="ARBA" id="ARBA00022679"/>
    </source>
</evidence>
<proteinExistence type="predicted"/>
<dbReference type="Gene3D" id="3.40.50.2000">
    <property type="entry name" value="Glycogen Phosphorylase B"/>
    <property type="match status" value="1"/>
</dbReference>
<keyword evidence="3" id="KW-1185">Reference proteome</keyword>
<dbReference type="SUPFAM" id="SSF53756">
    <property type="entry name" value="UDP-Glycosyltransferase/glycogen phosphorylase"/>
    <property type="match status" value="1"/>
</dbReference>
<dbReference type="GO" id="GO:0016757">
    <property type="term" value="F:glycosyltransferase activity"/>
    <property type="evidence" value="ECO:0007669"/>
    <property type="project" value="TreeGrafter"/>
</dbReference>
<dbReference type="PANTHER" id="PTHR46401:SF2">
    <property type="entry name" value="GLYCOSYLTRANSFERASE WBBK-RELATED"/>
    <property type="match status" value="1"/>
</dbReference>
<dbReference type="STRING" id="1341181.FLJC2902T_15040"/>
<name>V6SQI7_9FLAO</name>
<dbReference type="EMBL" id="AVGG01000005">
    <property type="protein sequence ID" value="ESU28906.1"/>
    <property type="molecule type" value="Genomic_DNA"/>
</dbReference>
<dbReference type="AlphaFoldDB" id="V6SQI7"/>
<organism evidence="2 3">
    <name type="scientific">Flavobacterium limnosediminis JC2902</name>
    <dbReference type="NCBI Taxonomy" id="1341181"/>
    <lineage>
        <taxon>Bacteria</taxon>
        <taxon>Pseudomonadati</taxon>
        <taxon>Bacteroidota</taxon>
        <taxon>Flavobacteriia</taxon>
        <taxon>Flavobacteriales</taxon>
        <taxon>Flavobacteriaceae</taxon>
        <taxon>Flavobacterium</taxon>
    </lineage>
</organism>
<protein>
    <recommendedName>
        <fullName evidence="4">Glycosyltransferase</fullName>
    </recommendedName>
</protein>
<accession>V6SQI7</accession>
<evidence type="ECO:0000313" key="3">
    <source>
        <dbReference type="Proteomes" id="UP000018004"/>
    </source>
</evidence>
<evidence type="ECO:0000313" key="2">
    <source>
        <dbReference type="EMBL" id="ESU28906.1"/>
    </source>
</evidence>
<dbReference type="OrthoDB" id="9807209at2"/>
<dbReference type="GO" id="GO:0009103">
    <property type="term" value="P:lipopolysaccharide biosynthetic process"/>
    <property type="evidence" value="ECO:0007669"/>
    <property type="project" value="TreeGrafter"/>
</dbReference>
<evidence type="ECO:0008006" key="4">
    <source>
        <dbReference type="Google" id="ProtNLM"/>
    </source>
</evidence>